<accession>A0AAD3HPM2</accession>
<sequence>MQVSLNVYDVTNTANDNTNGMITRLNSITRDLNFGGVFHGAVEIDGVEWSFGYCESGSGVYCCRARSNSMYTYRENIELGTTQKTRQELKELLSRLKRAWPGPSYDLLQRNCCHFCEQLCAELGVAQPPAWLNRFAQGADATVKFTSEASALAKRVGANLSLTAQQSASWLREVSARVMQQV</sequence>
<feature type="non-terminal residue" evidence="5">
    <location>
        <position position="182"/>
    </location>
</feature>
<dbReference type="GO" id="GO:0101005">
    <property type="term" value="F:deubiquitinase activity"/>
    <property type="evidence" value="ECO:0007669"/>
    <property type="project" value="TreeGrafter"/>
</dbReference>
<dbReference type="InterPro" id="IPR042266">
    <property type="entry name" value="PPPDE_sf"/>
</dbReference>
<comment type="caution">
    <text evidence="5">The sequence shown here is derived from an EMBL/GenBank/DDBJ whole genome shotgun (WGS) entry which is preliminary data.</text>
</comment>
<keyword evidence="6" id="KW-1185">Reference proteome</keyword>
<keyword evidence="2" id="KW-0645">Protease</keyword>
<dbReference type="PANTHER" id="PTHR12378:SF9">
    <property type="entry name" value="OS06G0107000 PROTEIN"/>
    <property type="match status" value="1"/>
</dbReference>
<organism evidence="5 6">
    <name type="scientific">Astrephomene gubernaculifera</name>
    <dbReference type="NCBI Taxonomy" id="47775"/>
    <lineage>
        <taxon>Eukaryota</taxon>
        <taxon>Viridiplantae</taxon>
        <taxon>Chlorophyta</taxon>
        <taxon>core chlorophytes</taxon>
        <taxon>Chlorophyceae</taxon>
        <taxon>CS clade</taxon>
        <taxon>Chlamydomonadales</taxon>
        <taxon>Astrephomenaceae</taxon>
        <taxon>Astrephomene</taxon>
    </lineage>
</organism>
<gene>
    <name evidence="5" type="ORF">Agub_g10355</name>
</gene>
<evidence type="ECO:0000313" key="6">
    <source>
        <dbReference type="Proteomes" id="UP001054857"/>
    </source>
</evidence>
<dbReference type="InterPro" id="IPR008580">
    <property type="entry name" value="PPPDE_dom"/>
</dbReference>
<dbReference type="GO" id="GO:0006508">
    <property type="term" value="P:proteolysis"/>
    <property type="evidence" value="ECO:0007669"/>
    <property type="project" value="UniProtKB-KW"/>
</dbReference>
<dbReference type="PROSITE" id="PS51858">
    <property type="entry name" value="PPPDE"/>
    <property type="match status" value="1"/>
</dbReference>
<name>A0AAD3HPM2_9CHLO</name>
<dbReference type="Pfam" id="PF05903">
    <property type="entry name" value="Peptidase_C97"/>
    <property type="match status" value="1"/>
</dbReference>
<dbReference type="Gene3D" id="3.90.1720.30">
    <property type="entry name" value="PPPDE domains"/>
    <property type="match status" value="1"/>
</dbReference>
<reference evidence="5 6" key="1">
    <citation type="journal article" date="2021" name="Sci. Rep.">
        <title>Genome sequencing of the multicellular alga Astrephomene provides insights into convergent evolution of germ-soma differentiation.</title>
        <authorList>
            <person name="Yamashita S."/>
            <person name="Yamamoto K."/>
            <person name="Matsuzaki R."/>
            <person name="Suzuki S."/>
            <person name="Yamaguchi H."/>
            <person name="Hirooka S."/>
            <person name="Minakuchi Y."/>
            <person name="Miyagishima S."/>
            <person name="Kawachi M."/>
            <person name="Toyoda A."/>
            <person name="Nozaki H."/>
        </authorList>
    </citation>
    <scope>NUCLEOTIDE SEQUENCE [LARGE SCALE GENOMIC DNA]</scope>
    <source>
        <strain evidence="5 6">NIES-4017</strain>
    </source>
</reference>
<dbReference type="EMBL" id="BMAR01000023">
    <property type="protein sequence ID" value="GFR48453.1"/>
    <property type="molecule type" value="Genomic_DNA"/>
</dbReference>
<dbReference type="AlphaFoldDB" id="A0AAD3HPM2"/>
<keyword evidence="3" id="KW-0378">Hydrolase</keyword>
<evidence type="ECO:0000256" key="3">
    <source>
        <dbReference type="ARBA" id="ARBA00022801"/>
    </source>
</evidence>
<dbReference type="Proteomes" id="UP001054857">
    <property type="component" value="Unassembled WGS sequence"/>
</dbReference>
<feature type="domain" description="PPPDE" evidence="4">
    <location>
        <begin position="1"/>
        <end position="153"/>
    </location>
</feature>
<dbReference type="PANTHER" id="PTHR12378">
    <property type="entry name" value="DESUMOYLATING ISOPEPTIDASE"/>
    <property type="match status" value="1"/>
</dbReference>
<evidence type="ECO:0000256" key="1">
    <source>
        <dbReference type="ARBA" id="ARBA00008140"/>
    </source>
</evidence>
<protein>
    <recommendedName>
        <fullName evidence="4">PPPDE domain-containing protein</fullName>
    </recommendedName>
</protein>
<dbReference type="SMART" id="SM01179">
    <property type="entry name" value="DUF862"/>
    <property type="match status" value="1"/>
</dbReference>
<evidence type="ECO:0000313" key="5">
    <source>
        <dbReference type="EMBL" id="GFR48453.1"/>
    </source>
</evidence>
<comment type="similarity">
    <text evidence="1">Belongs to the DeSI family.</text>
</comment>
<dbReference type="GO" id="GO:0016579">
    <property type="term" value="P:protein deubiquitination"/>
    <property type="evidence" value="ECO:0007669"/>
    <property type="project" value="TreeGrafter"/>
</dbReference>
<evidence type="ECO:0000256" key="2">
    <source>
        <dbReference type="ARBA" id="ARBA00022670"/>
    </source>
</evidence>
<proteinExistence type="inferred from homology"/>
<evidence type="ECO:0000259" key="4">
    <source>
        <dbReference type="PROSITE" id="PS51858"/>
    </source>
</evidence>